<evidence type="ECO:0000313" key="2">
    <source>
        <dbReference type="EMBL" id="SFC56822.1"/>
    </source>
</evidence>
<dbReference type="AlphaFoldDB" id="A0A1I1K953"/>
<dbReference type="GO" id="GO:0016810">
    <property type="term" value="F:hydrolase activity, acting on carbon-nitrogen (but not peptide) bonds"/>
    <property type="evidence" value="ECO:0007669"/>
    <property type="project" value="InterPro"/>
</dbReference>
<reference evidence="2 3" key="1">
    <citation type="submission" date="2016-10" db="EMBL/GenBank/DDBJ databases">
        <authorList>
            <person name="de Groot N.N."/>
        </authorList>
    </citation>
    <scope>NUCLEOTIDE SEQUENCE [LARGE SCALE GENOMIC DNA]</scope>
    <source>
        <strain evidence="2 3">CGMCC 1.7056</strain>
    </source>
</reference>
<feature type="domain" description="Amidohydrolase-related" evidence="1">
    <location>
        <begin position="55"/>
        <end position="435"/>
    </location>
</feature>
<keyword evidence="3" id="KW-1185">Reference proteome</keyword>
<dbReference type="SUPFAM" id="SSF51338">
    <property type="entry name" value="Composite domain of metallo-dependent hydrolases"/>
    <property type="match status" value="1"/>
</dbReference>
<dbReference type="RefSeq" id="WP_091123938.1">
    <property type="nucleotide sequence ID" value="NZ_FOLB01000008.1"/>
</dbReference>
<dbReference type="InterPro" id="IPR051781">
    <property type="entry name" value="Metallo-dep_Hydrolase"/>
</dbReference>
<dbReference type="InterPro" id="IPR011059">
    <property type="entry name" value="Metal-dep_hydrolase_composite"/>
</dbReference>
<dbReference type="EMBL" id="FOLB01000008">
    <property type="protein sequence ID" value="SFC56822.1"/>
    <property type="molecule type" value="Genomic_DNA"/>
</dbReference>
<evidence type="ECO:0000259" key="1">
    <source>
        <dbReference type="Pfam" id="PF01979"/>
    </source>
</evidence>
<name>A0A1I1K953_9ACTN</name>
<dbReference type="OrthoDB" id="3173428at2"/>
<dbReference type="Proteomes" id="UP000198832">
    <property type="component" value="Unassembled WGS sequence"/>
</dbReference>
<dbReference type="PANTHER" id="PTHR43135:SF3">
    <property type="entry name" value="ALPHA-D-RIBOSE 1-METHYLPHOSPHONATE 5-TRIPHOSPHATE DIPHOSPHATASE"/>
    <property type="match status" value="1"/>
</dbReference>
<proteinExistence type="predicted"/>
<sequence length="477" mass="51729">MSLLLTGATVIDGVTDDGVDGLAILVRDGRIVAIGRPDELDVPEDTEVVDVSGKFIIPGLMNANVHLLINIFLETLVRYDGRYEDLIAEAAQVALKSGMTTVFDTWGPRRALQAVRDRIDRGELVGSRIRCAGNIIGFDGPFSPDFDGRIPGVGTGHFVDRVNATWVENTGRHLMWLTPEGVGDEVRDYLGRGIDFVKYGSNEHGGTSAGAFLQFSERAQRVIVEEAHRAGVTAQAHTGTVEGLRIAVEAGCDLVQHANMTGPTEIPQETLEQFAPKGCAATVFPLTDHGRDILKKSITDFEWTIWAASDTNCRNLVDAGAKILLANDGGIFAREVMQEPMIAATWNGLPEDEALNRLATGHFVWLRAMEEKGMAPIELLRAATRNIAEAYQVDDDLGTLEAGKIADMVVLDANPLQGAKNYQSIHAVIKGGVMVDLDALPEQPLLTAELPAALEEEARYKRPLHHGERLPGCPGHH</sequence>
<organism evidence="2 3">
    <name type="scientific">Nocardioides terrae</name>
    <dbReference type="NCBI Taxonomy" id="574651"/>
    <lineage>
        <taxon>Bacteria</taxon>
        <taxon>Bacillati</taxon>
        <taxon>Actinomycetota</taxon>
        <taxon>Actinomycetes</taxon>
        <taxon>Propionibacteriales</taxon>
        <taxon>Nocardioidaceae</taxon>
        <taxon>Nocardioides</taxon>
    </lineage>
</organism>
<accession>A0A1I1K953</accession>
<dbReference type="InterPro" id="IPR006680">
    <property type="entry name" value="Amidohydro-rel"/>
</dbReference>
<dbReference type="InterPro" id="IPR032466">
    <property type="entry name" value="Metal_Hydrolase"/>
</dbReference>
<protein>
    <submittedName>
        <fullName evidence="2">Imidazolonepropionase</fullName>
    </submittedName>
</protein>
<dbReference type="Gene3D" id="3.20.20.140">
    <property type="entry name" value="Metal-dependent hydrolases"/>
    <property type="match status" value="1"/>
</dbReference>
<dbReference type="STRING" id="574651.SAMN04487968_10827"/>
<dbReference type="Pfam" id="PF01979">
    <property type="entry name" value="Amidohydro_1"/>
    <property type="match status" value="1"/>
</dbReference>
<gene>
    <name evidence="2" type="ORF">SAMN04487968_10827</name>
</gene>
<evidence type="ECO:0000313" key="3">
    <source>
        <dbReference type="Proteomes" id="UP000198832"/>
    </source>
</evidence>
<dbReference type="SUPFAM" id="SSF51556">
    <property type="entry name" value="Metallo-dependent hydrolases"/>
    <property type="match status" value="1"/>
</dbReference>
<dbReference type="Gene3D" id="2.30.40.10">
    <property type="entry name" value="Urease, subunit C, domain 1"/>
    <property type="match status" value="1"/>
</dbReference>
<dbReference type="PANTHER" id="PTHR43135">
    <property type="entry name" value="ALPHA-D-RIBOSE 1-METHYLPHOSPHONATE 5-TRIPHOSPHATE DIPHOSPHATASE"/>
    <property type="match status" value="1"/>
</dbReference>